<evidence type="ECO:0000313" key="14">
    <source>
        <dbReference type="EMBL" id="OTQ09680.1"/>
    </source>
</evidence>
<dbReference type="InterPro" id="IPR013766">
    <property type="entry name" value="Thioredoxin_domain"/>
</dbReference>
<dbReference type="PANTHER" id="PTHR42801">
    <property type="entry name" value="THIOREDOXIN-DEPENDENT PEROXIDE REDUCTASE"/>
    <property type="match status" value="1"/>
</dbReference>
<dbReference type="EMBL" id="NARP01000020">
    <property type="protein sequence ID" value="OTP99145.1"/>
    <property type="molecule type" value="Genomic_DNA"/>
</dbReference>
<dbReference type="Proteomes" id="UP000194977">
    <property type="component" value="Unassembled WGS sequence"/>
</dbReference>
<dbReference type="PROSITE" id="PS51352">
    <property type="entry name" value="THIOREDOXIN_2"/>
    <property type="match status" value="1"/>
</dbReference>
<proteinExistence type="inferred from homology"/>
<reference evidence="15 16" key="1">
    <citation type="submission" date="2017-03" db="EMBL/GenBank/DDBJ databases">
        <title>Comparative genomics of honeybee gut symbionts reveal geographically distinct and subgroup specific antibiotic resistance.</title>
        <authorList>
            <person name="Ludvigsen J."/>
            <person name="Porcellato D."/>
            <person name="Labee-Lund T.M."/>
            <person name="Amdam G.V."/>
            <person name="Rudi K."/>
        </authorList>
    </citation>
    <scope>NUCLEOTIDE SEQUENCE [LARGE SCALE GENOMIC DNA]</scope>
    <source>
        <strain evidence="13 16">A-7-12</strain>
        <strain evidence="14 15">A-9-12</strain>
    </source>
</reference>
<dbReference type="EC" id="1.11.1.24" evidence="2"/>
<evidence type="ECO:0000256" key="9">
    <source>
        <dbReference type="ARBA" id="ARBA00038489"/>
    </source>
</evidence>
<keyword evidence="4" id="KW-0049">Antioxidant</keyword>
<comment type="catalytic activity">
    <reaction evidence="11">
        <text>a hydroperoxide + [thioredoxin]-dithiol = an alcohol + [thioredoxin]-disulfide + H2O</text>
        <dbReference type="Rhea" id="RHEA:62620"/>
        <dbReference type="Rhea" id="RHEA-COMP:10698"/>
        <dbReference type="Rhea" id="RHEA-COMP:10700"/>
        <dbReference type="ChEBI" id="CHEBI:15377"/>
        <dbReference type="ChEBI" id="CHEBI:29950"/>
        <dbReference type="ChEBI" id="CHEBI:30879"/>
        <dbReference type="ChEBI" id="CHEBI:35924"/>
        <dbReference type="ChEBI" id="CHEBI:50058"/>
        <dbReference type="EC" id="1.11.1.24"/>
    </reaction>
</comment>
<evidence type="ECO:0000256" key="10">
    <source>
        <dbReference type="ARBA" id="ARBA00042639"/>
    </source>
</evidence>
<keyword evidence="3" id="KW-0575">Peroxidase</keyword>
<evidence type="ECO:0000256" key="4">
    <source>
        <dbReference type="ARBA" id="ARBA00022862"/>
    </source>
</evidence>
<evidence type="ECO:0000256" key="5">
    <source>
        <dbReference type="ARBA" id="ARBA00023002"/>
    </source>
</evidence>
<dbReference type="GO" id="GO:0034599">
    <property type="term" value="P:cellular response to oxidative stress"/>
    <property type="evidence" value="ECO:0007669"/>
    <property type="project" value="TreeGrafter"/>
</dbReference>
<evidence type="ECO:0000256" key="6">
    <source>
        <dbReference type="ARBA" id="ARBA00023157"/>
    </source>
</evidence>
<dbReference type="GO" id="GO:0045454">
    <property type="term" value="P:cell redox homeostasis"/>
    <property type="evidence" value="ECO:0007669"/>
    <property type="project" value="TreeGrafter"/>
</dbReference>
<protein>
    <recommendedName>
        <fullName evidence="2">thioredoxin-dependent peroxiredoxin</fullName>
        <ecNumber evidence="2">1.11.1.24</ecNumber>
    </recommendedName>
    <alternativeName>
        <fullName evidence="8">Thioredoxin peroxidase</fullName>
    </alternativeName>
    <alternativeName>
        <fullName evidence="10">Thioredoxin-dependent peroxiredoxin Bcp</fullName>
    </alternativeName>
</protein>
<dbReference type="Gene3D" id="3.40.30.10">
    <property type="entry name" value="Glutaredoxin"/>
    <property type="match status" value="1"/>
</dbReference>
<dbReference type="Pfam" id="PF00578">
    <property type="entry name" value="AhpC-TSA"/>
    <property type="match status" value="1"/>
</dbReference>
<name>A0A242NGN5_9GAMM</name>
<evidence type="ECO:0000256" key="7">
    <source>
        <dbReference type="ARBA" id="ARBA00023284"/>
    </source>
</evidence>
<evidence type="ECO:0000313" key="16">
    <source>
        <dbReference type="Proteomes" id="UP000194977"/>
    </source>
</evidence>
<evidence type="ECO:0000313" key="15">
    <source>
        <dbReference type="Proteomes" id="UP000194800"/>
    </source>
</evidence>
<comment type="caution">
    <text evidence="13">The sequence shown here is derived from an EMBL/GenBank/DDBJ whole genome shotgun (WGS) entry which is preliminary data.</text>
</comment>
<evidence type="ECO:0000313" key="13">
    <source>
        <dbReference type="EMBL" id="OTP99145.1"/>
    </source>
</evidence>
<evidence type="ECO:0000256" key="1">
    <source>
        <dbReference type="ARBA" id="ARBA00003330"/>
    </source>
</evidence>
<organism evidence="13 16">
    <name type="scientific">Gilliamella apicola</name>
    <dbReference type="NCBI Taxonomy" id="1196095"/>
    <lineage>
        <taxon>Bacteria</taxon>
        <taxon>Pseudomonadati</taxon>
        <taxon>Pseudomonadota</taxon>
        <taxon>Gammaproteobacteria</taxon>
        <taxon>Orbales</taxon>
        <taxon>Orbaceae</taxon>
        <taxon>Gilliamella</taxon>
    </lineage>
</organism>
<dbReference type="PANTHER" id="PTHR42801:SF7">
    <property type="entry name" value="SLL1159 PROTEIN"/>
    <property type="match status" value="1"/>
</dbReference>
<dbReference type="CDD" id="cd02970">
    <property type="entry name" value="PRX_like2"/>
    <property type="match status" value="1"/>
</dbReference>
<comment type="similarity">
    <text evidence="9">Belongs to the peroxiredoxin family. BCP/PrxQ subfamily.</text>
</comment>
<dbReference type="SUPFAM" id="SSF52833">
    <property type="entry name" value="Thioredoxin-like"/>
    <property type="match status" value="1"/>
</dbReference>
<feature type="domain" description="Thioredoxin" evidence="12">
    <location>
        <begin position="43"/>
        <end position="213"/>
    </location>
</feature>
<dbReference type="OrthoDB" id="9809746at2"/>
<evidence type="ECO:0000256" key="11">
    <source>
        <dbReference type="ARBA" id="ARBA00049091"/>
    </source>
</evidence>
<dbReference type="GO" id="GO:0005737">
    <property type="term" value="C:cytoplasm"/>
    <property type="evidence" value="ECO:0007669"/>
    <property type="project" value="TreeGrafter"/>
</dbReference>
<accession>A0A242NGN5</accession>
<evidence type="ECO:0000256" key="8">
    <source>
        <dbReference type="ARBA" id="ARBA00032824"/>
    </source>
</evidence>
<gene>
    <name evidence="14" type="ORF">B6C91_08265</name>
    <name evidence="13" type="ORF">B6D08_08435</name>
</gene>
<dbReference type="AlphaFoldDB" id="A0A242NGN5"/>
<dbReference type="InterPro" id="IPR000866">
    <property type="entry name" value="AhpC/TSA"/>
</dbReference>
<keyword evidence="5" id="KW-0560">Oxidoreductase</keyword>
<evidence type="ECO:0000256" key="3">
    <source>
        <dbReference type="ARBA" id="ARBA00022559"/>
    </source>
</evidence>
<comment type="function">
    <text evidence="1">Thiol-specific peroxidase that catalyzes the reduction of hydrogen peroxide and organic hydroperoxides to water and alcohols, respectively. Plays a role in cell protection against oxidative stress by detoxifying peroxides and as sensor of hydrogen peroxide-mediated signaling events.</text>
</comment>
<keyword evidence="6" id="KW-1015">Disulfide bond</keyword>
<dbReference type="RefSeq" id="WP_065603170.1">
    <property type="nucleotide sequence ID" value="NZ_CP132380.1"/>
</dbReference>
<dbReference type="InterPro" id="IPR050924">
    <property type="entry name" value="Peroxiredoxin_BCP/PrxQ"/>
</dbReference>
<keyword evidence="15" id="KW-1185">Reference proteome</keyword>
<dbReference type="InterPro" id="IPR036249">
    <property type="entry name" value="Thioredoxin-like_sf"/>
</dbReference>
<evidence type="ECO:0000259" key="12">
    <source>
        <dbReference type="PROSITE" id="PS51352"/>
    </source>
</evidence>
<keyword evidence="7" id="KW-0676">Redox-active center</keyword>
<dbReference type="Proteomes" id="UP000194800">
    <property type="component" value="Unassembled WGS sequence"/>
</dbReference>
<evidence type="ECO:0000256" key="2">
    <source>
        <dbReference type="ARBA" id="ARBA00013017"/>
    </source>
</evidence>
<dbReference type="GO" id="GO:0008379">
    <property type="term" value="F:thioredoxin peroxidase activity"/>
    <property type="evidence" value="ECO:0007669"/>
    <property type="project" value="TreeGrafter"/>
</dbReference>
<sequence length="213" mass="24359">MKTIEELELLKQGMIEQLPQDMLNIMESSLSDMLSKKLDSHALQHGDIAPNFSLISTENQEINLYKLLENKPVVISFFRGSWCPFCVKELEHFESNLKLIQQEKNMHFIAISPQKSEISAQLKKEKSLSINILSDVENQVANKFGLVFTLPENVRELYKCLGAYLPDFNGDDSYKLPIPATYLIGQDKKIHFAYVNVNYMERADISALINSLD</sequence>
<dbReference type="EMBL" id="NART01000034">
    <property type="protein sequence ID" value="OTQ09680.1"/>
    <property type="molecule type" value="Genomic_DNA"/>
</dbReference>